<dbReference type="AlphaFoldDB" id="A0A0E3GWM5"/>
<evidence type="ECO:0000256" key="6">
    <source>
        <dbReference type="ARBA" id="ARBA00023102"/>
    </source>
</evidence>
<comment type="catalytic activity">
    <reaction evidence="8 10">
        <text>5-[(5-phospho-1-deoxy-D-ribulos-1-ylimino)methylamino]-1-(5-phospho-beta-D-ribosyl)imidazole-4-carboxamide + L-glutamine = D-erythro-1-(imidazol-4-yl)glycerol 3-phosphate + 5-amino-1-(5-phospho-beta-D-ribosyl)imidazole-4-carboxamide + L-glutamate + H(+)</text>
        <dbReference type="Rhea" id="RHEA:24793"/>
        <dbReference type="ChEBI" id="CHEBI:15378"/>
        <dbReference type="ChEBI" id="CHEBI:29985"/>
        <dbReference type="ChEBI" id="CHEBI:58278"/>
        <dbReference type="ChEBI" id="CHEBI:58359"/>
        <dbReference type="ChEBI" id="CHEBI:58475"/>
        <dbReference type="ChEBI" id="CHEBI:58525"/>
        <dbReference type="EC" id="4.3.2.10"/>
    </reaction>
</comment>
<evidence type="ECO:0000256" key="7">
    <source>
        <dbReference type="ARBA" id="ARBA00023239"/>
    </source>
</evidence>
<feature type="active site" description="Nucleophile" evidence="10 11">
    <location>
        <position position="76"/>
    </location>
</feature>
<accession>A0A0E3GWM5</accession>
<dbReference type="EMBL" id="CP033239">
    <property type="protein sequence ID" value="AZF78891.1"/>
    <property type="molecule type" value="Genomic_DNA"/>
</dbReference>
<reference evidence="24" key="2">
    <citation type="submission" date="2016-04" db="EMBL/GenBank/DDBJ databases">
        <authorList>
            <person name="Evans L.H."/>
            <person name="Alamgir A."/>
            <person name="Owens N."/>
            <person name="Weber N.D."/>
            <person name="Virtaneva K."/>
            <person name="Barbian K."/>
            <person name="Babar A."/>
            <person name="Rosenke K."/>
        </authorList>
    </citation>
    <scope>NUCLEOTIDE SEQUENCE</scope>
    <source>
        <strain evidence="24">P1</strain>
    </source>
</reference>
<dbReference type="GeneID" id="44129601"/>
<dbReference type="GO" id="GO:0004359">
    <property type="term" value="F:glutaminase activity"/>
    <property type="evidence" value="ECO:0007669"/>
    <property type="project" value="UniProtKB-EC"/>
</dbReference>
<dbReference type="OrthoDB" id="33401at2157"/>
<evidence type="ECO:0000313" key="32">
    <source>
        <dbReference type="Proteomes" id="UP000273443"/>
    </source>
</evidence>
<dbReference type="KEGG" id="ssoa:SULA_1691"/>
<keyword evidence="5 10" id="KW-0315">Glutamine amidotransferase</keyword>
<evidence type="ECO:0000256" key="10">
    <source>
        <dbReference type="HAMAP-Rule" id="MF_00278"/>
    </source>
</evidence>
<evidence type="ECO:0000313" key="33">
    <source>
        <dbReference type="Proteomes" id="UP000275843"/>
    </source>
</evidence>
<comment type="subunit">
    <text evidence="2 10">Heterodimer of HisH and HisF.</text>
</comment>
<evidence type="ECO:0000313" key="15">
    <source>
        <dbReference type="EMBL" id="AKA79331.1"/>
    </source>
</evidence>
<dbReference type="Proteomes" id="UP000275843">
    <property type="component" value="Chromosome"/>
</dbReference>
<feature type="active site" evidence="10 11">
    <location>
        <position position="180"/>
    </location>
</feature>
<dbReference type="GO" id="GO:0016829">
    <property type="term" value="F:lyase activity"/>
    <property type="evidence" value="ECO:0007669"/>
    <property type="project" value="UniProtKB-KW"/>
</dbReference>
<dbReference type="EC" id="3.5.1.2" evidence="10"/>
<evidence type="ECO:0000313" key="36">
    <source>
        <dbReference type="Proteomes" id="UP000594632"/>
    </source>
</evidence>
<dbReference type="Proteomes" id="UP000033057">
    <property type="component" value="Chromosome"/>
</dbReference>
<evidence type="ECO:0000313" key="16">
    <source>
        <dbReference type="EMBL" id="AZF68417.1"/>
    </source>
</evidence>
<dbReference type="PIRSF" id="PIRSF000495">
    <property type="entry name" value="Amidotransf_hisH"/>
    <property type="match status" value="1"/>
</dbReference>
<dbReference type="EMBL" id="CP033237">
    <property type="protein sequence ID" value="AZF73657.1"/>
    <property type="molecule type" value="Genomic_DNA"/>
</dbReference>
<dbReference type="HAMAP" id="MF_00278">
    <property type="entry name" value="HisH"/>
    <property type="match status" value="1"/>
</dbReference>
<keyword evidence="7 10" id="KW-0456">Lyase</keyword>
<dbReference type="EMBL" id="CP011057">
    <property type="protein sequence ID" value="AKA79331.1"/>
    <property type="molecule type" value="Genomic_DNA"/>
</dbReference>
<dbReference type="EMBL" id="CP033236">
    <property type="protein sequence ID" value="AZF71037.1"/>
    <property type="molecule type" value="Genomic_DNA"/>
</dbReference>
<evidence type="ECO:0000313" key="31">
    <source>
        <dbReference type="Proteomes" id="UP000273194"/>
    </source>
</evidence>
<evidence type="ECO:0000256" key="8">
    <source>
        <dbReference type="ARBA" id="ARBA00047838"/>
    </source>
</evidence>
<dbReference type="EMBL" id="LT549890">
    <property type="protein sequence ID" value="SAI84150.1"/>
    <property type="molecule type" value="Genomic_DNA"/>
</dbReference>
<dbReference type="KEGG" id="ssol:SULB_1692"/>
<evidence type="ECO:0000313" key="24">
    <source>
        <dbReference type="EMBL" id="SAI84150.1"/>
    </source>
</evidence>
<evidence type="ECO:0000313" key="19">
    <source>
        <dbReference type="EMBL" id="AZF76281.1"/>
    </source>
</evidence>
<evidence type="ECO:0000256" key="4">
    <source>
        <dbReference type="ARBA" id="ARBA00022801"/>
    </source>
</evidence>
<evidence type="ECO:0000313" key="25">
    <source>
        <dbReference type="Proteomes" id="UP000033057"/>
    </source>
</evidence>
<evidence type="ECO:0000313" key="18">
    <source>
        <dbReference type="EMBL" id="AZF73657.1"/>
    </source>
</evidence>
<dbReference type="EMBL" id="CP033240">
    <property type="protein sequence ID" value="AZF81495.1"/>
    <property type="molecule type" value="Genomic_DNA"/>
</dbReference>
<evidence type="ECO:0000256" key="3">
    <source>
        <dbReference type="ARBA" id="ARBA00022605"/>
    </source>
</evidence>
<reference evidence="28" key="3">
    <citation type="submission" date="2016-04" db="EMBL/GenBank/DDBJ databases">
        <authorList>
            <person name="Shah S.A."/>
            <person name="Garrett R.A."/>
        </authorList>
    </citation>
    <scope>NUCLEOTIDE SEQUENCE [LARGE SCALE GENOMIC DNA]</scope>
    <source>
        <strain evidence="28">ATCC 35091 / DSM 1616 / JCM 8930 / NBRC 15331 / P1</strain>
    </source>
</reference>
<evidence type="ECO:0000313" key="34">
    <source>
        <dbReference type="Proteomes" id="UP000278715"/>
    </source>
</evidence>
<comment type="catalytic activity">
    <reaction evidence="9 10">
        <text>L-glutamine + H2O = L-glutamate + NH4(+)</text>
        <dbReference type="Rhea" id="RHEA:15889"/>
        <dbReference type="ChEBI" id="CHEBI:15377"/>
        <dbReference type="ChEBI" id="CHEBI:28938"/>
        <dbReference type="ChEBI" id="CHEBI:29985"/>
        <dbReference type="ChEBI" id="CHEBI:58359"/>
        <dbReference type="EC" id="3.5.1.2"/>
    </reaction>
</comment>
<dbReference type="PANTHER" id="PTHR42701:SF1">
    <property type="entry name" value="IMIDAZOLE GLYCEROL PHOSPHATE SYNTHASE SUBUNIT HISH"/>
    <property type="match status" value="1"/>
</dbReference>
<dbReference type="EMBL" id="CP050869">
    <property type="protein sequence ID" value="QPG50881.1"/>
    <property type="molecule type" value="Genomic_DNA"/>
</dbReference>
<evidence type="ECO:0000256" key="1">
    <source>
        <dbReference type="ARBA" id="ARBA00005091"/>
    </source>
</evidence>
<evidence type="ECO:0000256" key="11">
    <source>
        <dbReference type="PIRSR" id="PIRSR000495-1"/>
    </source>
</evidence>
<feature type="domain" description="Glutamine amidotransferase" evidence="12">
    <location>
        <begin position="4"/>
        <end position="187"/>
    </location>
</feature>
<dbReference type="Pfam" id="PF00117">
    <property type="entry name" value="GATase"/>
    <property type="match status" value="1"/>
</dbReference>
<dbReference type="Proteomes" id="UP000033085">
    <property type="component" value="Chromosome"/>
</dbReference>
<gene>
    <name evidence="10 15" type="primary">hisH</name>
    <name evidence="23" type="ORF">HFC64_14625</name>
    <name evidence="24" type="ORF">SSOP1_0595</name>
    <name evidence="15" type="ORF">SULA_1691</name>
    <name evidence="13" type="ORF">SULB_1692</name>
    <name evidence="14" type="ORF">SULC_1690</name>
    <name evidence="16" type="ORF">SULG_08480</name>
    <name evidence="17" type="ORF">SULH_08480</name>
    <name evidence="18" type="ORF">SULI_08480</name>
    <name evidence="19" type="ORF">SULM_08480</name>
    <name evidence="20" type="ORF">SULN_08480</name>
    <name evidence="21" type="ORF">SULO_08490</name>
    <name evidence="22" type="ORF">SULZ_08405</name>
</gene>
<dbReference type="Gene3D" id="3.40.50.880">
    <property type="match status" value="1"/>
</dbReference>
<evidence type="ECO:0000313" key="23">
    <source>
        <dbReference type="EMBL" id="QPG50881.1"/>
    </source>
</evidence>
<evidence type="ECO:0000313" key="21">
    <source>
        <dbReference type="EMBL" id="AZF81495.1"/>
    </source>
</evidence>
<keyword evidence="3 10" id="KW-0028">Amino-acid biosynthesis</keyword>
<dbReference type="SUPFAM" id="SSF52317">
    <property type="entry name" value="Class I glutamine amidotransferase-like"/>
    <property type="match status" value="1"/>
</dbReference>
<dbReference type="Proteomes" id="UP000594632">
    <property type="component" value="Chromosome"/>
</dbReference>
<name>A0A0E3GWM5_SACSO</name>
<evidence type="ECO:0000313" key="27">
    <source>
        <dbReference type="Proteomes" id="UP000033106"/>
    </source>
</evidence>
<keyword evidence="10" id="KW-0963">Cytoplasm</keyword>
<dbReference type="GO" id="GO:0000107">
    <property type="term" value="F:imidazoleglycerol-phosphate synthase activity"/>
    <property type="evidence" value="ECO:0007669"/>
    <property type="project" value="UniProtKB-UniRule"/>
</dbReference>
<evidence type="ECO:0000256" key="5">
    <source>
        <dbReference type="ARBA" id="ARBA00022962"/>
    </source>
</evidence>
<evidence type="ECO:0000313" key="28">
    <source>
        <dbReference type="Proteomes" id="UP000076770"/>
    </source>
</evidence>
<dbReference type="EMBL" id="CP011055">
    <property type="protein sequence ID" value="AKA73940.1"/>
    <property type="molecule type" value="Genomic_DNA"/>
</dbReference>
<evidence type="ECO:0000313" key="29">
    <source>
        <dbReference type="Proteomes" id="UP000267993"/>
    </source>
</evidence>
<dbReference type="OMA" id="WVYFVHS"/>
<dbReference type="GO" id="GO:0005737">
    <property type="term" value="C:cytoplasm"/>
    <property type="evidence" value="ECO:0007669"/>
    <property type="project" value="UniProtKB-SubCell"/>
</dbReference>
<dbReference type="RefSeq" id="WP_009991119.1">
    <property type="nucleotide sequence ID" value="NZ_CP011055.2"/>
</dbReference>
<protein>
    <recommendedName>
        <fullName evidence="10">Imidazole glycerol phosphate synthase subunit HisH</fullName>
        <ecNumber evidence="10">4.3.2.10</ecNumber>
    </recommendedName>
    <alternativeName>
        <fullName evidence="10">IGP synthase glutaminase subunit</fullName>
        <ecNumber evidence="10">3.5.1.2</ecNumber>
    </alternativeName>
    <alternativeName>
        <fullName evidence="10">IGP synthase subunit HisH</fullName>
    </alternativeName>
    <alternativeName>
        <fullName evidence="10">ImGP synthase subunit HisH</fullName>
        <shortName evidence="10">IGPS subunit HisH</shortName>
    </alternativeName>
</protein>
<dbReference type="InterPro" id="IPR029062">
    <property type="entry name" value="Class_I_gatase-like"/>
</dbReference>
<dbReference type="GeneID" id="1454878"/>
<dbReference type="UniPathway" id="UPA00031">
    <property type="reaction ID" value="UER00010"/>
</dbReference>
<dbReference type="Proteomes" id="UP000278715">
    <property type="component" value="Chromosome"/>
</dbReference>
<dbReference type="PANTHER" id="PTHR42701">
    <property type="entry name" value="IMIDAZOLE GLYCEROL PHOSPHATE SYNTHASE SUBUNIT HISH"/>
    <property type="match status" value="1"/>
</dbReference>
<evidence type="ECO:0000313" key="30">
    <source>
        <dbReference type="Proteomes" id="UP000269431"/>
    </source>
</evidence>
<dbReference type="Proteomes" id="UP000033106">
    <property type="component" value="Chromosome"/>
</dbReference>
<dbReference type="EMBL" id="CP011056">
    <property type="protein sequence ID" value="AKA76637.1"/>
    <property type="molecule type" value="Genomic_DNA"/>
</dbReference>
<sequence length="199" mass="22533">MKALVINYGVGNLYSISSALKRVGFEVTIDNKPRNDYDLIVFPGVGAFSAVAEFILRYRELFNDLRRSGTNFLGVCLGMQIMFEKGTEGKESNGLGWFKGIVDKINANVKLPHIGWDLVFEVKDSCELTYGLDKKYVYYVHSYVAYPTSGDYVYMKSQYGIEYPALVCDKNVVGTQFHPEKSSNTGKIFLENLKGWIKR</sequence>
<reference evidence="23 36" key="6">
    <citation type="journal article" date="2020" name="Nat. Commun.">
        <title>The structures of two archaeal type IV pili illuminate evolutionary relationships.</title>
        <authorList>
            <person name="Wang F."/>
            <person name="Baquero D.P."/>
            <person name="Su Z."/>
            <person name="Beltran L.C."/>
            <person name="Prangishvili D."/>
            <person name="Krupovic M."/>
            <person name="Egelman E.H."/>
        </authorList>
    </citation>
    <scope>NUCLEOTIDE SEQUENCE [LARGE SCALE GENOMIC DNA]</scope>
    <source>
        <strain evidence="23 36">POZ149</strain>
    </source>
</reference>
<dbReference type="EC" id="4.3.2.10" evidence="10"/>
<comment type="pathway">
    <text evidence="1 10">Amino-acid biosynthesis; L-histidine biosynthesis; L-histidine from 5-phospho-alpha-D-ribose 1-diphosphate: step 5/9.</text>
</comment>
<dbReference type="Proteomes" id="UP000076770">
    <property type="component" value="Chromosome i"/>
</dbReference>
<feature type="active site" evidence="10 11">
    <location>
        <position position="178"/>
    </location>
</feature>
<dbReference type="GO" id="GO:0000105">
    <property type="term" value="P:L-histidine biosynthetic process"/>
    <property type="evidence" value="ECO:0007669"/>
    <property type="project" value="UniProtKB-UniRule"/>
</dbReference>
<dbReference type="NCBIfam" id="TIGR01855">
    <property type="entry name" value="IMP_synth_hisH"/>
    <property type="match status" value="1"/>
</dbReference>
<keyword evidence="6 10" id="KW-0368">Histidine biosynthesis</keyword>
<dbReference type="Proteomes" id="UP000273194">
    <property type="component" value="Chromosome"/>
</dbReference>
<evidence type="ECO:0000313" key="22">
    <source>
        <dbReference type="EMBL" id="AZF84071.1"/>
    </source>
</evidence>
<dbReference type="EMBL" id="CP033241">
    <property type="protein sequence ID" value="AZF84071.1"/>
    <property type="molecule type" value="Genomic_DNA"/>
</dbReference>
<evidence type="ECO:0000256" key="2">
    <source>
        <dbReference type="ARBA" id="ARBA00011152"/>
    </source>
</evidence>
<dbReference type="Proteomes" id="UP000269431">
    <property type="component" value="Chromosome"/>
</dbReference>
<reference evidence="25 26" key="1">
    <citation type="journal article" date="2015" name="Genome Announc.">
        <title>Complete Genome Sequence of Sulfolobus solfataricus Strain 98/2 and Evolved Derivatives.</title>
        <authorList>
            <person name="McCarthy S."/>
            <person name="Gradnigo J."/>
            <person name="Johnson T."/>
            <person name="Payne S."/>
            <person name="Lipzen A."/>
            <person name="Martin J."/>
            <person name="Schackwitz W."/>
            <person name="Moriyama E."/>
            <person name="Blum P."/>
        </authorList>
    </citation>
    <scope>NUCLEOTIDE SEQUENCE [LARGE SCALE GENOMIC DNA]</scope>
    <source>
        <strain evidence="25">98/2 SULC</strain>
        <strain evidence="13">SARC-B</strain>
        <strain evidence="14">SARC-C</strain>
        <strain evidence="15 27">SULA</strain>
        <strain evidence="26">SULB</strain>
    </source>
</reference>
<reference evidence="29 30" key="4">
    <citation type="journal article" date="2018" name="Proc. Natl. Acad. Sci. U.S.A.">
        <title>Nonmutational mechanism of inheritance in the Archaeon Sulfolobus solfataricus.</title>
        <authorList>
            <person name="Payne S."/>
            <person name="McCarthy S."/>
            <person name="Johnson T."/>
            <person name="North E."/>
            <person name="Blum P."/>
        </authorList>
    </citation>
    <scope>NUCLEOTIDE SEQUENCE [LARGE SCALE GENOMIC DNA]</scope>
    <source>
        <strain evidence="17 29">SARC-H</strain>
        <strain evidence="18 33">SARC-I</strain>
        <strain evidence="20 34">SARC-N</strain>
        <strain evidence="21 35">SARC-O</strain>
        <strain evidence="22 30">SUL120</strain>
        <strain evidence="16 31">SULG</strain>
        <strain evidence="19 32">SULM</strain>
    </source>
</reference>
<keyword evidence="4 10" id="KW-0378">Hydrolase</keyword>
<evidence type="ECO:0000313" key="13">
    <source>
        <dbReference type="EMBL" id="AKA73940.1"/>
    </source>
</evidence>
<dbReference type="CDD" id="cd01748">
    <property type="entry name" value="GATase1_IGP_Synthase"/>
    <property type="match status" value="1"/>
</dbReference>
<evidence type="ECO:0000256" key="9">
    <source>
        <dbReference type="ARBA" id="ARBA00049534"/>
    </source>
</evidence>
<evidence type="ECO:0000313" key="20">
    <source>
        <dbReference type="EMBL" id="AZF78891.1"/>
    </source>
</evidence>
<reference evidence="15" key="5">
    <citation type="submission" date="2018-10" db="EMBL/GenBank/DDBJ databases">
        <authorList>
            <person name="McCarthy S."/>
            <person name="Gradnigo J."/>
            <person name="Johnson T."/>
            <person name="Payne S."/>
            <person name="Lipzen A."/>
            <person name="Schackwitz W."/>
            <person name="Martin J."/>
            <person name="Moriyama E."/>
            <person name="Blum P."/>
        </authorList>
    </citation>
    <scope>NUCLEOTIDE SEQUENCE</scope>
    <source>
        <strain evidence="13">SARC-B</strain>
        <strain evidence="14">SARC-C</strain>
        <strain evidence="15">SULA</strain>
    </source>
</reference>
<dbReference type="EMBL" id="CP033235">
    <property type="protein sequence ID" value="AZF68417.1"/>
    <property type="molecule type" value="Genomic_DNA"/>
</dbReference>
<dbReference type="Proteomes" id="UP000267993">
    <property type="component" value="Chromosome"/>
</dbReference>
<dbReference type="PROSITE" id="PS51273">
    <property type="entry name" value="GATASE_TYPE_1"/>
    <property type="match status" value="1"/>
</dbReference>
<dbReference type="InterPro" id="IPR010139">
    <property type="entry name" value="Imidazole-glycPsynth_HisH"/>
</dbReference>
<organism evidence="15 27">
    <name type="scientific">Saccharolobus solfataricus</name>
    <name type="common">Sulfolobus solfataricus</name>
    <dbReference type="NCBI Taxonomy" id="2287"/>
    <lineage>
        <taxon>Archaea</taxon>
        <taxon>Thermoproteota</taxon>
        <taxon>Thermoprotei</taxon>
        <taxon>Sulfolobales</taxon>
        <taxon>Sulfolobaceae</taxon>
        <taxon>Saccharolobus</taxon>
    </lineage>
</organism>
<evidence type="ECO:0000313" key="35">
    <source>
        <dbReference type="Proteomes" id="UP000282269"/>
    </source>
</evidence>
<dbReference type="Proteomes" id="UP000273443">
    <property type="component" value="Chromosome"/>
</dbReference>
<evidence type="ECO:0000313" key="14">
    <source>
        <dbReference type="EMBL" id="AKA76637.1"/>
    </source>
</evidence>
<comment type="function">
    <text evidence="10">IGPS catalyzes the conversion of PRFAR and glutamine to IGP, AICAR and glutamate. The HisH subunit catalyzes the hydrolysis of glutamine to glutamate and ammonia as part of the synthesis of IGP and AICAR. The resulting ammonia molecule is channeled to the active site of HisF.</text>
</comment>
<dbReference type="EMBL" id="CP033238">
    <property type="protein sequence ID" value="AZF76281.1"/>
    <property type="molecule type" value="Genomic_DNA"/>
</dbReference>
<dbReference type="SMR" id="A0A0E3GWM5"/>
<dbReference type="KEGG" id="ssof:SULC_1690"/>
<dbReference type="PATRIC" id="fig|2287.6.peg.1751"/>
<comment type="subcellular location">
    <subcellularLocation>
        <location evidence="10">Cytoplasm</location>
    </subcellularLocation>
</comment>
<dbReference type="Proteomes" id="UP000282269">
    <property type="component" value="Chromosome"/>
</dbReference>
<evidence type="ECO:0000313" key="26">
    <source>
        <dbReference type="Proteomes" id="UP000033085"/>
    </source>
</evidence>
<proteinExistence type="inferred from homology"/>
<dbReference type="InterPro" id="IPR017926">
    <property type="entry name" value="GATASE"/>
</dbReference>
<evidence type="ECO:0000259" key="12">
    <source>
        <dbReference type="Pfam" id="PF00117"/>
    </source>
</evidence>
<evidence type="ECO:0000313" key="17">
    <source>
        <dbReference type="EMBL" id="AZF71037.1"/>
    </source>
</evidence>